<comment type="caution">
    <text evidence="2">The sequence shown here is derived from an EMBL/GenBank/DDBJ whole genome shotgun (WGS) entry which is preliminary data.</text>
</comment>
<dbReference type="SUPFAM" id="SSF50978">
    <property type="entry name" value="WD40 repeat-like"/>
    <property type="match status" value="1"/>
</dbReference>
<name>A0A1Y2EQQ0_9FUNG</name>
<sequence>MLNSSEMSNPNELQQTKVSIRKYDSFIADEASNDEISKGEKSIDKGTPLTTGNLIPKFVKNEQSSALTVGFSQNDEYIALGLANGTIKVYQPQTGALVSSLAYPNANDESYNIPCTSLSFRNVVNSDKKAKNVLIAGYANGAVIHWHVTSGQKLQMNIEENNQINSLSYNQLGNHYCTAGSDCHVRVYDDETTNLLYDVFAGKDGYTSGHSNKIFSVKFHPKDSNVLVSAGWDNTVQIWDCRVKYSVRSFYGPHTCGDSMDINNEGDYILTGAYSKENSLQIWDYKTCKLFEDIIWSSSTKRRSMLYTARFSHASNPSYIYAGGCNSNEARVFSLKTKKCLGLAYGFEKPVYCLAMSKDEKTLALVDGDKHFYCYDIDPSYFTDEKEEIKEANDTETGSHYYDNKH</sequence>
<dbReference type="PROSITE" id="PS50294">
    <property type="entry name" value="WD_REPEATS_REGION"/>
    <property type="match status" value="1"/>
</dbReference>
<dbReference type="PANTHER" id="PTHR47822">
    <property type="entry name" value="CARBOHYDRATE BINDING DOMAIN CONTAINING PROTEIN"/>
    <property type="match status" value="1"/>
</dbReference>
<gene>
    <name evidence="2" type="ORF">LY90DRAFT_666586</name>
</gene>
<organism evidence="2 3">
    <name type="scientific">Neocallimastix californiae</name>
    <dbReference type="NCBI Taxonomy" id="1754190"/>
    <lineage>
        <taxon>Eukaryota</taxon>
        <taxon>Fungi</taxon>
        <taxon>Fungi incertae sedis</taxon>
        <taxon>Chytridiomycota</taxon>
        <taxon>Chytridiomycota incertae sedis</taxon>
        <taxon>Neocallimastigomycetes</taxon>
        <taxon>Neocallimastigales</taxon>
        <taxon>Neocallimastigaceae</taxon>
        <taxon>Neocallimastix</taxon>
    </lineage>
</organism>
<evidence type="ECO:0000313" key="3">
    <source>
        <dbReference type="Proteomes" id="UP000193920"/>
    </source>
</evidence>
<dbReference type="Gene3D" id="2.130.10.10">
    <property type="entry name" value="YVTN repeat-like/Quinoprotein amine dehydrogenase"/>
    <property type="match status" value="2"/>
</dbReference>
<dbReference type="PANTHER" id="PTHR47822:SF2">
    <property type="entry name" value="F-BOX AND WD-40 DOMAIN PROTEIN 7"/>
    <property type="match status" value="1"/>
</dbReference>
<protein>
    <submittedName>
        <fullName evidence="2">WD40 repeat-like protein</fullName>
    </submittedName>
</protein>
<dbReference type="Proteomes" id="UP000193920">
    <property type="component" value="Unassembled WGS sequence"/>
</dbReference>
<dbReference type="Pfam" id="PF00400">
    <property type="entry name" value="WD40"/>
    <property type="match status" value="2"/>
</dbReference>
<keyword evidence="3" id="KW-1185">Reference proteome</keyword>
<proteinExistence type="predicted"/>
<dbReference type="OrthoDB" id="10251741at2759"/>
<dbReference type="InterPro" id="IPR001680">
    <property type="entry name" value="WD40_rpt"/>
</dbReference>
<dbReference type="SMART" id="SM00320">
    <property type="entry name" value="WD40"/>
    <property type="match status" value="6"/>
</dbReference>
<dbReference type="PROSITE" id="PS50082">
    <property type="entry name" value="WD_REPEATS_2"/>
    <property type="match status" value="1"/>
</dbReference>
<dbReference type="STRING" id="1754190.A0A1Y2EQQ0"/>
<evidence type="ECO:0000313" key="2">
    <source>
        <dbReference type="EMBL" id="ORY73496.1"/>
    </source>
</evidence>
<evidence type="ECO:0000256" key="1">
    <source>
        <dbReference type="PROSITE-ProRule" id="PRU00221"/>
    </source>
</evidence>
<dbReference type="InterPro" id="IPR015943">
    <property type="entry name" value="WD40/YVTN_repeat-like_dom_sf"/>
</dbReference>
<dbReference type="EMBL" id="MCOG01000033">
    <property type="protein sequence ID" value="ORY73496.1"/>
    <property type="molecule type" value="Genomic_DNA"/>
</dbReference>
<keyword evidence="1" id="KW-0853">WD repeat</keyword>
<reference evidence="2 3" key="1">
    <citation type="submission" date="2016-08" db="EMBL/GenBank/DDBJ databases">
        <title>A Parts List for Fungal Cellulosomes Revealed by Comparative Genomics.</title>
        <authorList>
            <consortium name="DOE Joint Genome Institute"/>
            <person name="Haitjema C.H."/>
            <person name="Gilmore S.P."/>
            <person name="Henske J.K."/>
            <person name="Solomon K.V."/>
            <person name="De Groot R."/>
            <person name="Kuo A."/>
            <person name="Mondo S.J."/>
            <person name="Salamov A.A."/>
            <person name="Labutti K."/>
            <person name="Zhao Z."/>
            <person name="Chiniquy J."/>
            <person name="Barry K."/>
            <person name="Brewer H.M."/>
            <person name="Purvine S.O."/>
            <person name="Wright A.T."/>
            <person name="Boxma B."/>
            <person name="Van Alen T."/>
            <person name="Hackstein J.H."/>
            <person name="Baker S.E."/>
            <person name="Grigoriev I.V."/>
            <person name="O'Malley M.A."/>
        </authorList>
    </citation>
    <scope>NUCLEOTIDE SEQUENCE [LARGE SCALE GENOMIC DNA]</scope>
    <source>
        <strain evidence="2 3">G1</strain>
    </source>
</reference>
<feature type="repeat" description="WD" evidence="1">
    <location>
        <begin position="207"/>
        <end position="249"/>
    </location>
</feature>
<accession>A0A1Y2EQQ0</accession>
<dbReference type="AlphaFoldDB" id="A0A1Y2EQQ0"/>
<dbReference type="InterPro" id="IPR036322">
    <property type="entry name" value="WD40_repeat_dom_sf"/>
</dbReference>